<evidence type="ECO:0000256" key="1">
    <source>
        <dbReference type="SAM" id="Phobius"/>
    </source>
</evidence>
<dbReference type="InterPro" id="IPR002749">
    <property type="entry name" value="DUF63"/>
</dbReference>
<keyword evidence="1" id="KW-0812">Transmembrane</keyword>
<proteinExistence type="predicted"/>
<keyword evidence="1" id="KW-0472">Membrane</keyword>
<dbReference type="EMBL" id="LN831302">
    <property type="protein sequence ID" value="CQH58096.1"/>
    <property type="molecule type" value="Genomic_DNA"/>
</dbReference>
<dbReference type="KEGG" id="hhb:Hhub_2671"/>
<dbReference type="Proteomes" id="UP000066737">
    <property type="component" value="Chromosome I"/>
</dbReference>
<dbReference type="AlphaFoldDB" id="A0A0U5AFC0"/>
<feature type="transmembrane region" description="Helical" evidence="1">
    <location>
        <begin position="352"/>
        <end position="368"/>
    </location>
</feature>
<evidence type="ECO:0000313" key="3">
    <source>
        <dbReference type="Proteomes" id="UP000066737"/>
    </source>
</evidence>
<sequence>MTFPETDRERAWTAVVGVAVLALVGGSLLFPDTVYGDFVWHYFWGPVVADANGAQCAVWNGGAVQHVYSSTACATATEPVAYPGYTLVSEVGYAVTLLVSLVGVTFLLDHLEVGEDLRLLYALFPFVLLGGALRVVEDANDAAAAAPGVEQFLNFPVNTLIISPVIYFVMFVITLAALVACVFLARRTTVVEDYYRPLAGAGTALLVATVGFLVYLSATTEYVSLLPQFTVLTLLFATVITAAVWYYVRRSLPDVASGTEFAGAVVLWAHAVDGVANVIGLDWAAELGLPRDLVPKHPVNAAVVDITQNVLPASVIQYTGDAWPFLLLKIAAALFVLWLFNAELREEAPRYFTLMLVAVVAVGLGPGSRDMLRATFGI</sequence>
<dbReference type="PANTHER" id="PTHR40700">
    <property type="entry name" value="HYPOTHETICAL MEMBRANE PROTEIN, CONSERVED, DUF63 FAMILY"/>
    <property type="match status" value="1"/>
</dbReference>
<feature type="transmembrane region" description="Helical" evidence="1">
    <location>
        <begin position="120"/>
        <end position="136"/>
    </location>
</feature>
<dbReference type="STRING" id="1407499.HHUB_2671"/>
<organism evidence="2 3">
    <name type="scientific">Halobacterium hubeiense</name>
    <dbReference type="NCBI Taxonomy" id="1407499"/>
    <lineage>
        <taxon>Archaea</taxon>
        <taxon>Methanobacteriati</taxon>
        <taxon>Methanobacteriota</taxon>
        <taxon>Stenosarchaea group</taxon>
        <taxon>Halobacteria</taxon>
        <taxon>Halobacteriales</taxon>
        <taxon>Halobacteriaceae</taxon>
        <taxon>Halobacterium</taxon>
    </lineage>
</organism>
<feature type="transmembrane region" description="Helical" evidence="1">
    <location>
        <begin position="197"/>
        <end position="217"/>
    </location>
</feature>
<feature type="transmembrane region" description="Helical" evidence="1">
    <location>
        <begin position="165"/>
        <end position="185"/>
    </location>
</feature>
<keyword evidence="3" id="KW-1185">Reference proteome</keyword>
<accession>A0A0U5AFC0</accession>
<feature type="transmembrane region" description="Helical" evidence="1">
    <location>
        <begin position="322"/>
        <end position="340"/>
    </location>
</feature>
<evidence type="ECO:0000313" key="2">
    <source>
        <dbReference type="EMBL" id="CQH58096.1"/>
    </source>
</evidence>
<feature type="transmembrane region" description="Helical" evidence="1">
    <location>
        <begin position="12"/>
        <end position="30"/>
    </location>
</feature>
<keyword evidence="1" id="KW-1133">Transmembrane helix</keyword>
<feature type="transmembrane region" description="Helical" evidence="1">
    <location>
        <begin position="260"/>
        <end position="281"/>
    </location>
</feature>
<reference evidence="3" key="1">
    <citation type="journal article" date="2016" name="Environ. Microbiol.">
        <title>The complete genome of a viable archaeum isolated from 123-million-year-old rock salt.</title>
        <authorList>
            <person name="Jaakkola S.T."/>
            <person name="Pfeiffer F."/>
            <person name="Ravantti J.J."/>
            <person name="Guo Q."/>
            <person name="Liu Y."/>
            <person name="Chen X."/>
            <person name="Ma H."/>
            <person name="Yang C."/>
            <person name="Oksanen H.M."/>
            <person name="Bamford D.H."/>
        </authorList>
    </citation>
    <scope>NUCLEOTIDE SEQUENCE</scope>
    <source>
        <strain evidence="3">JI20-1</strain>
    </source>
</reference>
<dbReference type="OrthoDB" id="84937at2157"/>
<protein>
    <submittedName>
        <fullName evidence="2">DUF63 family protein</fullName>
    </submittedName>
</protein>
<name>A0A0U5AFC0_9EURY</name>
<dbReference type="GeneID" id="26659303"/>
<dbReference type="PANTHER" id="PTHR40700:SF1">
    <property type="entry name" value="DUF63 DOMAIN-CONTAINING PROTEIN"/>
    <property type="match status" value="1"/>
</dbReference>
<feature type="transmembrane region" description="Helical" evidence="1">
    <location>
        <begin position="229"/>
        <end position="248"/>
    </location>
</feature>
<dbReference type="Pfam" id="PF01889">
    <property type="entry name" value="DUF63"/>
    <property type="match status" value="1"/>
</dbReference>
<gene>
    <name evidence="2" type="ORF">HHUB_2671</name>
</gene>
<feature type="transmembrane region" description="Helical" evidence="1">
    <location>
        <begin position="91"/>
        <end position="108"/>
    </location>
</feature>
<dbReference type="RefSeq" id="WP_059057097.1">
    <property type="nucleotide sequence ID" value="NZ_CEML01000001.1"/>
</dbReference>